<dbReference type="Gene3D" id="3.40.50.2000">
    <property type="entry name" value="Glycogen Phosphorylase B"/>
    <property type="match status" value="1"/>
</dbReference>
<name>A0AA38YYE8_VITRO</name>
<organism evidence="2 3">
    <name type="scientific">Vitis rotundifolia</name>
    <name type="common">Muscadine grape</name>
    <dbReference type="NCBI Taxonomy" id="103349"/>
    <lineage>
        <taxon>Eukaryota</taxon>
        <taxon>Viridiplantae</taxon>
        <taxon>Streptophyta</taxon>
        <taxon>Embryophyta</taxon>
        <taxon>Tracheophyta</taxon>
        <taxon>Spermatophyta</taxon>
        <taxon>Magnoliopsida</taxon>
        <taxon>eudicotyledons</taxon>
        <taxon>Gunneridae</taxon>
        <taxon>Pentapetalae</taxon>
        <taxon>rosids</taxon>
        <taxon>Vitales</taxon>
        <taxon>Vitaceae</taxon>
        <taxon>Viteae</taxon>
        <taxon>Vitis</taxon>
    </lineage>
</organism>
<dbReference type="Pfam" id="PF00201">
    <property type="entry name" value="UDPGT"/>
    <property type="match status" value="1"/>
</dbReference>
<dbReference type="InterPro" id="IPR002213">
    <property type="entry name" value="UDP_glucos_trans"/>
</dbReference>
<proteinExistence type="predicted"/>
<evidence type="ECO:0000256" key="1">
    <source>
        <dbReference type="ARBA" id="ARBA00022679"/>
    </source>
</evidence>
<reference evidence="2 3" key="1">
    <citation type="journal article" date="2023" name="BMC Biotechnol.">
        <title>Vitis rotundifolia cv Carlos genome sequencing.</title>
        <authorList>
            <person name="Huff M."/>
            <person name="Hulse-Kemp A."/>
            <person name="Scheffler B."/>
            <person name="Youngblood R."/>
            <person name="Simpson S."/>
            <person name="Babiker E."/>
            <person name="Staton M."/>
        </authorList>
    </citation>
    <scope>NUCLEOTIDE SEQUENCE [LARGE SCALE GENOMIC DNA]</scope>
    <source>
        <tissue evidence="2">Leaf</tissue>
    </source>
</reference>
<evidence type="ECO:0000313" key="3">
    <source>
        <dbReference type="Proteomes" id="UP001168098"/>
    </source>
</evidence>
<protein>
    <submittedName>
        <fullName evidence="2">Uncharacterized protein</fullName>
    </submittedName>
</protein>
<comment type="caution">
    <text evidence="2">The sequence shown here is derived from an EMBL/GenBank/DDBJ whole genome shotgun (WGS) entry which is preliminary data.</text>
</comment>
<evidence type="ECO:0000313" key="2">
    <source>
        <dbReference type="EMBL" id="KAJ9678704.1"/>
    </source>
</evidence>
<dbReference type="PANTHER" id="PTHR48045">
    <property type="entry name" value="UDP-GLYCOSYLTRANSFERASE 72B1"/>
    <property type="match status" value="1"/>
</dbReference>
<sequence length="112" mass="12705">MTRMRRGWQSKVGGTNKPADRLGFEQFELPFFWPLKLGRGATDTKVIQLPDGFRKRTKCRGVVCTSWAPQLKILSHPSIGGFLSHSLWTSVVEALRLERPLILLTNLADQEL</sequence>
<dbReference type="Proteomes" id="UP001168098">
    <property type="component" value="Unassembled WGS sequence"/>
</dbReference>
<dbReference type="EMBL" id="JARBHA010000016">
    <property type="protein sequence ID" value="KAJ9678704.1"/>
    <property type="molecule type" value="Genomic_DNA"/>
</dbReference>
<keyword evidence="1" id="KW-0808">Transferase</keyword>
<dbReference type="SUPFAM" id="SSF53756">
    <property type="entry name" value="UDP-Glycosyltransferase/glycogen phosphorylase"/>
    <property type="match status" value="1"/>
</dbReference>
<dbReference type="AlphaFoldDB" id="A0AA38YYE8"/>
<dbReference type="PANTHER" id="PTHR48045:SF20">
    <property type="entry name" value="UDP-RHAMNOSE:RHAMNOSYLTRANSFERASE 1"/>
    <property type="match status" value="1"/>
</dbReference>
<gene>
    <name evidence="2" type="ORF">PVL29_020785</name>
</gene>
<accession>A0AA38YYE8</accession>
<dbReference type="GO" id="GO:0008194">
    <property type="term" value="F:UDP-glycosyltransferase activity"/>
    <property type="evidence" value="ECO:0007669"/>
    <property type="project" value="InterPro"/>
</dbReference>
<keyword evidence="3" id="KW-1185">Reference proteome</keyword>